<dbReference type="AlphaFoldDB" id="A0A146K3V5"/>
<gene>
    <name evidence="6" type="ORF">TPC1_16778</name>
</gene>
<evidence type="ECO:0000256" key="1">
    <source>
        <dbReference type="ARBA" id="ARBA00004370"/>
    </source>
</evidence>
<evidence type="ECO:0000256" key="4">
    <source>
        <dbReference type="SAM" id="Phobius"/>
    </source>
</evidence>
<feature type="non-terminal residue" evidence="6">
    <location>
        <position position="1"/>
    </location>
</feature>
<dbReference type="EMBL" id="GDID01005034">
    <property type="protein sequence ID" value="JAP91572.1"/>
    <property type="molecule type" value="Transcribed_RNA"/>
</dbReference>
<proteinExistence type="predicted"/>
<organism evidence="6">
    <name type="scientific">Trepomonas sp. PC1</name>
    <dbReference type="NCBI Taxonomy" id="1076344"/>
    <lineage>
        <taxon>Eukaryota</taxon>
        <taxon>Metamonada</taxon>
        <taxon>Diplomonadida</taxon>
        <taxon>Hexamitidae</taxon>
        <taxon>Hexamitinae</taxon>
        <taxon>Trepomonas</taxon>
    </lineage>
</organism>
<evidence type="ECO:0000259" key="5">
    <source>
        <dbReference type="SMART" id="SM00423"/>
    </source>
</evidence>
<accession>A0A146K3V5</accession>
<dbReference type="Pfam" id="PF01437">
    <property type="entry name" value="PSI"/>
    <property type="match status" value="1"/>
</dbReference>
<dbReference type="SMART" id="SM00423">
    <property type="entry name" value="PSI"/>
    <property type="match status" value="1"/>
</dbReference>
<keyword evidence="2 4" id="KW-0472">Membrane</keyword>
<name>A0A146K3V5_9EUKA</name>
<feature type="domain" description="PSI" evidence="5">
    <location>
        <begin position="115"/>
        <end position="158"/>
    </location>
</feature>
<feature type="transmembrane region" description="Helical" evidence="4">
    <location>
        <begin position="311"/>
        <end position="333"/>
    </location>
</feature>
<dbReference type="InterPro" id="IPR016201">
    <property type="entry name" value="PSI"/>
</dbReference>
<protein>
    <submittedName>
        <fullName evidence="6">Cysteine rich protein</fullName>
    </submittedName>
</protein>
<sequence length="381" mass="42117">KFLFIYVLNAACEDCLSGDGFTKNFWCVTTQQCLPLAQIDSCPNHESHDLVLNASVCCSGRNSEENCLSGETISFCLWCPKHTFDGVEEQGKCMYSDDSQNINANCHTNPDITSYCSTYPDCASCAADVVCAWCPKMGRCVTAILEDMPFPLDEYKCTDGQTKICCESYKDCSTCSQYSGTISAQICTWCMENVHDGSGKCMTHDQAVANKKNCSAINELGKKYCDNSCYLKGASCDSCLTQAGCIWIAEMEFTTEGTIPPIKSMCAKGNGAGPAENTINYETTMTMPYTFKVTTYNYLTCSMSATALNTLIITLVCVVAAAVIISYVGVIIYKKVRYNKLLREAAKKEVTEEDKKLLQQKQEEFDIEDFMITIQAIPWTD</sequence>
<keyword evidence="4" id="KW-0812">Transmembrane</keyword>
<reference evidence="6" key="1">
    <citation type="submission" date="2015-07" db="EMBL/GenBank/DDBJ databases">
        <title>Adaptation to a free-living lifestyle via gene acquisitions in the diplomonad Trepomonas sp. PC1.</title>
        <authorList>
            <person name="Xu F."/>
            <person name="Jerlstrom-Hultqvist J."/>
            <person name="Kolisko M."/>
            <person name="Simpson A.G.B."/>
            <person name="Roger A.J."/>
            <person name="Svard S.G."/>
            <person name="Andersson J.O."/>
        </authorList>
    </citation>
    <scope>NUCLEOTIDE SEQUENCE</scope>
    <source>
        <strain evidence="6">PC1</strain>
    </source>
</reference>
<evidence type="ECO:0000256" key="3">
    <source>
        <dbReference type="ARBA" id="ARBA00023180"/>
    </source>
</evidence>
<dbReference type="GO" id="GO:0016020">
    <property type="term" value="C:membrane"/>
    <property type="evidence" value="ECO:0007669"/>
    <property type="project" value="UniProtKB-SubCell"/>
</dbReference>
<dbReference type="InterPro" id="IPR002165">
    <property type="entry name" value="Plexin_repeat"/>
</dbReference>
<evidence type="ECO:0000256" key="2">
    <source>
        <dbReference type="ARBA" id="ARBA00023136"/>
    </source>
</evidence>
<keyword evidence="3" id="KW-0325">Glycoprotein</keyword>
<evidence type="ECO:0000313" key="6">
    <source>
        <dbReference type="EMBL" id="JAP91572.1"/>
    </source>
</evidence>
<comment type="subcellular location">
    <subcellularLocation>
        <location evidence="1">Membrane</location>
    </subcellularLocation>
</comment>
<keyword evidence="4" id="KW-1133">Transmembrane helix</keyword>